<dbReference type="AlphaFoldDB" id="A0A249KUE1"/>
<dbReference type="Proteomes" id="UP000217186">
    <property type="component" value="Chromosome"/>
</dbReference>
<dbReference type="EMBL" id="CP016776">
    <property type="protein sequence ID" value="ASY20309.1"/>
    <property type="molecule type" value="Genomic_DNA"/>
</dbReference>
<evidence type="ECO:0000256" key="1">
    <source>
        <dbReference type="SAM" id="Phobius"/>
    </source>
</evidence>
<name>A0A249KUE1_9ACTN</name>
<organism evidence="2 3">
    <name type="scientific">Candidatus Planktophila vernalis</name>
    <dbReference type="NCBI Taxonomy" id="1884907"/>
    <lineage>
        <taxon>Bacteria</taxon>
        <taxon>Bacillati</taxon>
        <taxon>Actinomycetota</taxon>
        <taxon>Actinomycetes</taxon>
        <taxon>Candidatus Nanopelagicales</taxon>
        <taxon>Candidatus Nanopelagicaceae</taxon>
        <taxon>Candidatus Planktophila</taxon>
    </lineage>
</organism>
<sequence>MRKIHAIVIGAGLGAGSVFLHASLVPFGLIFVLLATLVGIWSIGRMWGGRTLKVLAAAAWTFVVLRAGFPGINQEYLIEGTSVGISLINIGFLALVVAVLLPA</sequence>
<feature type="transmembrane region" description="Helical" evidence="1">
    <location>
        <begin position="24"/>
        <end position="44"/>
    </location>
</feature>
<evidence type="ECO:0000313" key="2">
    <source>
        <dbReference type="EMBL" id="ASY20309.1"/>
    </source>
</evidence>
<reference evidence="2 3" key="1">
    <citation type="submission" date="2016-07" db="EMBL/GenBank/DDBJ databases">
        <title>High microdiversification within the ubiquitous acI lineage of Actinobacteria.</title>
        <authorList>
            <person name="Neuenschwander S.M."/>
            <person name="Salcher M."/>
            <person name="Ghai R."/>
            <person name="Pernthaler J."/>
        </authorList>
    </citation>
    <scope>NUCLEOTIDE SEQUENCE [LARGE SCALE GENOMIC DNA]</scope>
    <source>
        <strain evidence="2">MMS-IIA-15</strain>
    </source>
</reference>
<keyword evidence="3" id="KW-1185">Reference proteome</keyword>
<dbReference type="KEGG" id="pvn:A7sIIA15_05565"/>
<keyword evidence="1" id="KW-1133">Transmembrane helix</keyword>
<evidence type="ECO:0000313" key="3">
    <source>
        <dbReference type="Proteomes" id="UP000217186"/>
    </source>
</evidence>
<proteinExistence type="predicted"/>
<gene>
    <name evidence="2" type="ORF">A7sIIA15_05565</name>
</gene>
<protein>
    <submittedName>
        <fullName evidence="2">Uncharacterized protein</fullName>
    </submittedName>
</protein>
<keyword evidence="1" id="KW-0812">Transmembrane</keyword>
<feature type="transmembrane region" description="Helical" evidence="1">
    <location>
        <begin position="81"/>
        <end position="101"/>
    </location>
</feature>
<feature type="transmembrane region" description="Helical" evidence="1">
    <location>
        <begin position="51"/>
        <end position="69"/>
    </location>
</feature>
<accession>A0A249KUE1</accession>
<keyword evidence="1" id="KW-0472">Membrane</keyword>